<dbReference type="SUPFAM" id="SSF52266">
    <property type="entry name" value="SGNH hydrolase"/>
    <property type="match status" value="1"/>
</dbReference>
<sequence>MNIKMYLKILFALLFLIIAIAIGYAYYFSKHYPLPITDRISLDAKLKFVRENIDVDEVDTMIVGSSIGLNNIDGMTLASESRQIKSVINFSVYEATTLQSEQLALLSDTFPNLKRIIYSAQYSDFPHARAYENFDAKKLRKYMRGELNIIKEWLIFFRACRNIVFCIQRQIIWEEKHMQNTLFSYLVFNKTGSVPLHIYGDDIQMGRWNTPHPGIMNGASFHAVARMADRANQKNIRFYLAHQPYRDGIYKSNENVRGAMAYFDKKILEVFSKIKGDLLVLQKLNLGDEYFADRTHLNDKGNVAVSKVIAKFIDEKEK</sequence>
<name>A0A1W1CH75_9ZZZZ</name>
<reference evidence="1" key="1">
    <citation type="submission" date="2016-10" db="EMBL/GenBank/DDBJ databases">
        <authorList>
            <person name="de Groot N.N."/>
        </authorList>
    </citation>
    <scope>NUCLEOTIDE SEQUENCE</scope>
</reference>
<accession>A0A1W1CH75</accession>
<dbReference type="AlphaFoldDB" id="A0A1W1CH75"/>
<organism evidence="1">
    <name type="scientific">hydrothermal vent metagenome</name>
    <dbReference type="NCBI Taxonomy" id="652676"/>
    <lineage>
        <taxon>unclassified sequences</taxon>
        <taxon>metagenomes</taxon>
        <taxon>ecological metagenomes</taxon>
    </lineage>
</organism>
<proteinExistence type="predicted"/>
<dbReference type="InterPro" id="IPR036514">
    <property type="entry name" value="SGNH_hydro_sf"/>
</dbReference>
<dbReference type="EMBL" id="FPHM01000092">
    <property type="protein sequence ID" value="SFV65230.1"/>
    <property type="molecule type" value="Genomic_DNA"/>
</dbReference>
<evidence type="ECO:0008006" key="2">
    <source>
        <dbReference type="Google" id="ProtNLM"/>
    </source>
</evidence>
<evidence type="ECO:0000313" key="1">
    <source>
        <dbReference type="EMBL" id="SFV65230.1"/>
    </source>
</evidence>
<protein>
    <recommendedName>
        <fullName evidence="2">SGNH hydrolase-type esterase domain-containing protein</fullName>
    </recommendedName>
</protein>
<dbReference type="Gene3D" id="3.40.50.1110">
    <property type="entry name" value="SGNH hydrolase"/>
    <property type="match status" value="1"/>
</dbReference>
<gene>
    <name evidence="1" type="ORF">MNB_SV-13-837</name>
</gene>